<evidence type="ECO:0000256" key="8">
    <source>
        <dbReference type="ARBA" id="ARBA00022842"/>
    </source>
</evidence>
<evidence type="ECO:0000256" key="10">
    <source>
        <dbReference type="ARBA" id="ARBA00023172"/>
    </source>
</evidence>
<reference evidence="15 16" key="1">
    <citation type="journal article" date="2016" name="Nat. Commun.">
        <title>Thousands of microbial genomes shed light on interconnected biogeochemical processes in an aquifer system.</title>
        <authorList>
            <person name="Anantharaman K."/>
            <person name="Brown C.T."/>
            <person name="Hug L.A."/>
            <person name="Sharon I."/>
            <person name="Castelle C.J."/>
            <person name="Probst A.J."/>
            <person name="Thomas B.C."/>
            <person name="Singh A."/>
            <person name="Wilkins M.J."/>
            <person name="Karaoz U."/>
            <person name="Brodie E.L."/>
            <person name="Williams K.H."/>
            <person name="Hubbard S.S."/>
            <person name="Banfield J.F."/>
        </authorList>
    </citation>
    <scope>NUCLEOTIDE SEQUENCE [LARGE SCALE GENOMIC DNA]</scope>
</reference>
<protein>
    <recommendedName>
        <fullName evidence="13 14">Crossover junction endodeoxyribonuclease RuvC</fullName>
        <ecNumber evidence="13 14">3.1.21.10</ecNumber>
    </recommendedName>
    <alternativeName>
        <fullName evidence="13">Holliday junction nuclease RuvC</fullName>
    </alternativeName>
    <alternativeName>
        <fullName evidence="13">Holliday junction resolvase RuvC</fullName>
    </alternativeName>
</protein>
<keyword evidence="4 13" id="KW-0479">Metal-binding</keyword>
<dbReference type="NCBIfam" id="NF000711">
    <property type="entry name" value="PRK00039.2-1"/>
    <property type="match status" value="1"/>
</dbReference>
<evidence type="ECO:0000256" key="14">
    <source>
        <dbReference type="NCBIfam" id="TIGR00228"/>
    </source>
</evidence>
<comment type="catalytic activity">
    <reaction evidence="12 13">
        <text>Endonucleolytic cleavage at a junction such as a reciprocal single-stranded crossover between two homologous DNA duplexes (Holliday junction).</text>
        <dbReference type="EC" id="3.1.21.10"/>
    </reaction>
</comment>
<evidence type="ECO:0000256" key="12">
    <source>
        <dbReference type="ARBA" id="ARBA00029354"/>
    </source>
</evidence>
<keyword evidence="7 13" id="KW-0378">Hydrolase</keyword>
<comment type="caution">
    <text evidence="15">The sequence shown here is derived from an EMBL/GenBank/DDBJ whole genome shotgun (WGS) entry which is preliminary data.</text>
</comment>
<evidence type="ECO:0000256" key="5">
    <source>
        <dbReference type="ARBA" id="ARBA00022759"/>
    </source>
</evidence>
<comment type="subunit">
    <text evidence="13">Homodimer which binds Holliday junction (HJ) DNA. The HJ becomes 2-fold symmetrical on binding to RuvC with unstacked arms; it has a different conformation from HJ DNA in complex with RuvA. In the full resolvosome a probable DNA-RuvA(4)-RuvB(12)-RuvC(2) complex forms which resolves the HJ.</text>
</comment>
<feature type="binding site" evidence="13">
    <location>
        <position position="67"/>
    </location>
    <ligand>
        <name>Mg(2+)</name>
        <dbReference type="ChEBI" id="CHEBI:18420"/>
        <label>2</label>
    </ligand>
</feature>
<accession>A0A1F5MHV2</accession>
<gene>
    <name evidence="13" type="primary">ruvC</name>
    <name evidence="15" type="ORF">A3I48_04295</name>
</gene>
<dbReference type="GO" id="GO:0008821">
    <property type="term" value="F:crossover junction DNA endonuclease activity"/>
    <property type="evidence" value="ECO:0007669"/>
    <property type="project" value="UniProtKB-UniRule"/>
</dbReference>
<evidence type="ECO:0000256" key="11">
    <source>
        <dbReference type="ARBA" id="ARBA00023204"/>
    </source>
</evidence>
<comment type="subcellular location">
    <subcellularLocation>
        <location evidence="13">Cytoplasm</location>
    </subcellularLocation>
</comment>
<evidence type="ECO:0000313" key="16">
    <source>
        <dbReference type="Proteomes" id="UP000178859"/>
    </source>
</evidence>
<dbReference type="GO" id="GO:0006281">
    <property type="term" value="P:DNA repair"/>
    <property type="evidence" value="ECO:0007669"/>
    <property type="project" value="UniProtKB-UniRule"/>
</dbReference>
<dbReference type="PRINTS" id="PR00696">
    <property type="entry name" value="RSOLVASERUVC"/>
</dbReference>
<feature type="binding site" evidence="13">
    <location>
        <position position="7"/>
    </location>
    <ligand>
        <name>Mg(2+)</name>
        <dbReference type="ChEBI" id="CHEBI:18420"/>
        <label>1</label>
    </ligand>
</feature>
<dbReference type="GO" id="GO:0003677">
    <property type="term" value="F:DNA binding"/>
    <property type="evidence" value="ECO:0007669"/>
    <property type="project" value="UniProtKB-KW"/>
</dbReference>
<dbReference type="InterPro" id="IPR036397">
    <property type="entry name" value="RNaseH_sf"/>
</dbReference>
<dbReference type="GO" id="GO:0005737">
    <property type="term" value="C:cytoplasm"/>
    <property type="evidence" value="ECO:0007669"/>
    <property type="project" value="UniProtKB-SubCell"/>
</dbReference>
<dbReference type="Proteomes" id="UP000178859">
    <property type="component" value="Unassembled WGS sequence"/>
</dbReference>
<keyword evidence="9 13" id="KW-0238">DNA-binding</keyword>
<dbReference type="InterPro" id="IPR002176">
    <property type="entry name" value="X-over_junc_endoDNase_RuvC"/>
</dbReference>
<dbReference type="PROSITE" id="PS01321">
    <property type="entry name" value="RUVC"/>
    <property type="match status" value="1"/>
</dbReference>
<dbReference type="AlphaFoldDB" id="A0A1F5MHV2"/>
<dbReference type="EMBL" id="MFDT01000015">
    <property type="protein sequence ID" value="OGE64956.1"/>
    <property type="molecule type" value="Genomic_DNA"/>
</dbReference>
<comment type="similarity">
    <text evidence="1 13">Belongs to the RuvC family.</text>
</comment>
<dbReference type="InterPro" id="IPR012337">
    <property type="entry name" value="RNaseH-like_sf"/>
</dbReference>
<dbReference type="FunFam" id="3.30.420.10:FF:000002">
    <property type="entry name" value="Crossover junction endodeoxyribonuclease RuvC"/>
    <property type="match status" value="1"/>
</dbReference>
<dbReference type="CDD" id="cd16962">
    <property type="entry name" value="RuvC"/>
    <property type="match status" value="1"/>
</dbReference>
<dbReference type="Gene3D" id="3.30.420.10">
    <property type="entry name" value="Ribonuclease H-like superfamily/Ribonuclease H"/>
    <property type="match status" value="1"/>
</dbReference>
<dbReference type="PANTHER" id="PTHR30194">
    <property type="entry name" value="CROSSOVER JUNCTION ENDODEOXYRIBONUCLEASE RUVC"/>
    <property type="match status" value="1"/>
</dbReference>
<keyword evidence="6 13" id="KW-0227">DNA damage</keyword>
<keyword evidence="3 13" id="KW-0540">Nuclease</keyword>
<keyword evidence="2 13" id="KW-0963">Cytoplasm</keyword>
<keyword evidence="10 13" id="KW-0233">DNA recombination</keyword>
<proteinExistence type="inferred from homology"/>
<sequence length="166" mass="18255">MIILGIDPGIGKVGWGVIKDESGRQIAIDYGCFETSSKMDLEERLVRIYDFIIDLIKKFTPEVLAIEQLYFAANSKTALTVGQARGVVLLAASKSNLQTASYTPLQVKQALTGYGRADKNQIQSMVGAVLHLSEKVTQDDTADALAIAITHVFSYKIRKVSQYKLK</sequence>
<name>A0A1F5MHV2_9BACT</name>
<feature type="active site" evidence="13">
    <location>
        <position position="67"/>
    </location>
</feature>
<organism evidence="15 16">
    <name type="scientific">Candidatus Daviesbacteria bacterium RIFCSPLOWO2_02_FULL_36_7</name>
    <dbReference type="NCBI Taxonomy" id="1797792"/>
    <lineage>
        <taxon>Bacteria</taxon>
        <taxon>Candidatus Daviesiibacteriota</taxon>
    </lineage>
</organism>
<dbReference type="Pfam" id="PF02075">
    <property type="entry name" value="RuvC"/>
    <property type="match status" value="1"/>
</dbReference>
<evidence type="ECO:0000256" key="3">
    <source>
        <dbReference type="ARBA" id="ARBA00022722"/>
    </source>
</evidence>
<dbReference type="EC" id="3.1.21.10" evidence="13 14"/>
<dbReference type="NCBIfam" id="TIGR00228">
    <property type="entry name" value="ruvC"/>
    <property type="match status" value="1"/>
</dbReference>
<evidence type="ECO:0000256" key="4">
    <source>
        <dbReference type="ARBA" id="ARBA00022723"/>
    </source>
</evidence>
<keyword evidence="8 13" id="KW-0460">Magnesium</keyword>
<dbReference type="GO" id="GO:0000287">
    <property type="term" value="F:magnesium ion binding"/>
    <property type="evidence" value="ECO:0007669"/>
    <property type="project" value="UniProtKB-UniRule"/>
</dbReference>
<evidence type="ECO:0000256" key="6">
    <source>
        <dbReference type="ARBA" id="ARBA00022763"/>
    </source>
</evidence>
<comment type="cofactor">
    <cofactor evidence="13">
        <name>Mg(2+)</name>
        <dbReference type="ChEBI" id="CHEBI:18420"/>
    </cofactor>
    <text evidence="13">Binds 2 Mg(2+) ion per subunit.</text>
</comment>
<evidence type="ECO:0000256" key="2">
    <source>
        <dbReference type="ARBA" id="ARBA00022490"/>
    </source>
</evidence>
<dbReference type="GO" id="GO:0006310">
    <property type="term" value="P:DNA recombination"/>
    <property type="evidence" value="ECO:0007669"/>
    <property type="project" value="UniProtKB-UniRule"/>
</dbReference>
<dbReference type="GO" id="GO:0048476">
    <property type="term" value="C:Holliday junction resolvase complex"/>
    <property type="evidence" value="ECO:0007669"/>
    <property type="project" value="UniProtKB-UniRule"/>
</dbReference>
<evidence type="ECO:0000313" key="15">
    <source>
        <dbReference type="EMBL" id="OGE64956.1"/>
    </source>
</evidence>
<keyword evidence="11 13" id="KW-0234">DNA repair</keyword>
<keyword evidence="5 13" id="KW-0255">Endonuclease</keyword>
<evidence type="ECO:0000256" key="9">
    <source>
        <dbReference type="ARBA" id="ARBA00023125"/>
    </source>
</evidence>
<dbReference type="InterPro" id="IPR020563">
    <property type="entry name" value="X-over_junc_endoDNase_Mg_BS"/>
</dbReference>
<evidence type="ECO:0000256" key="7">
    <source>
        <dbReference type="ARBA" id="ARBA00022801"/>
    </source>
</evidence>
<dbReference type="PANTHER" id="PTHR30194:SF3">
    <property type="entry name" value="CROSSOVER JUNCTION ENDODEOXYRIBONUCLEASE RUVC"/>
    <property type="match status" value="1"/>
</dbReference>
<evidence type="ECO:0000256" key="1">
    <source>
        <dbReference type="ARBA" id="ARBA00009518"/>
    </source>
</evidence>
<feature type="active site" evidence="13">
    <location>
        <position position="7"/>
    </location>
</feature>
<feature type="binding site" evidence="13">
    <location>
        <position position="140"/>
    </location>
    <ligand>
        <name>Mg(2+)</name>
        <dbReference type="ChEBI" id="CHEBI:18420"/>
        <label>1</label>
    </ligand>
</feature>
<dbReference type="HAMAP" id="MF_00034">
    <property type="entry name" value="RuvC"/>
    <property type="match status" value="1"/>
</dbReference>
<comment type="function">
    <text evidence="13">The RuvA-RuvB-RuvC complex processes Holliday junction (HJ) DNA during genetic recombination and DNA repair. Endonuclease that resolves HJ intermediates. Cleaves cruciform DNA by making single-stranded nicks across the HJ at symmetrical positions within the homologous arms, yielding a 5'-phosphate and a 3'-hydroxyl group; requires a central core of homology in the junction. The consensus cleavage sequence is 5'-(A/T)TT(C/G)-3'. Cleavage occurs on the 3'-side of the TT dinucleotide at the point of strand exchange. HJ branch migration catalyzed by RuvA-RuvB allows RuvC to scan DNA until it finds its consensus sequence, where it cleaves and resolves the cruciform DNA.</text>
</comment>
<feature type="active site" evidence="13">
    <location>
        <position position="140"/>
    </location>
</feature>
<dbReference type="SUPFAM" id="SSF53098">
    <property type="entry name" value="Ribonuclease H-like"/>
    <property type="match status" value="1"/>
</dbReference>
<evidence type="ECO:0000256" key="13">
    <source>
        <dbReference type="HAMAP-Rule" id="MF_00034"/>
    </source>
</evidence>